<name>A0ABQ9GV88_9NEOP</name>
<dbReference type="Proteomes" id="UP001159363">
    <property type="component" value="Chromosome 8"/>
</dbReference>
<dbReference type="EMBL" id="JARBHB010000009">
    <property type="protein sequence ID" value="KAJ8875924.1"/>
    <property type="molecule type" value="Genomic_DNA"/>
</dbReference>
<keyword evidence="3" id="KW-1185">Reference proteome</keyword>
<evidence type="ECO:0000256" key="1">
    <source>
        <dbReference type="SAM" id="MobiDB-lite"/>
    </source>
</evidence>
<dbReference type="Pfam" id="PF25662">
    <property type="entry name" value="AdSDV_VP1"/>
    <property type="match status" value="1"/>
</dbReference>
<protein>
    <recommendedName>
        <fullName evidence="4">Capsid protein</fullName>
    </recommendedName>
</protein>
<comment type="caution">
    <text evidence="2">The sequence shown here is derived from an EMBL/GenBank/DDBJ whole genome shotgun (WGS) entry which is preliminary data.</text>
</comment>
<evidence type="ECO:0000313" key="3">
    <source>
        <dbReference type="Proteomes" id="UP001159363"/>
    </source>
</evidence>
<sequence>MPKINKRHHSARTDPLARNTTPTQEETISNMMASGTPSGIGQTGEQTHDGYGYDMYPTVPSNHFTRTQQWDADFSTDQNPIALPYRSLGFWCGTSDLQPYSPCQNYVKQFQSILSYGILLQINSLEFQIHNQAVTRQRLLTQGSTSTTTWDFEGSQNLIIATGDRTATEITILESNCKPPFIRATSLDIMSAYAKQDIMTYEELAKGHTKICTIPHSKALHMMNADYKTRKNSCQHAIPRCTGTSWMQNDNINYSETWHYSTRGEMRRTYNFPVIALVAPEIPAETGTMKFRYRLRVQTKMDYTFITEPFCDAKPWGRDYYLLPARQNQTGRSFKFWYPGFDMHNII</sequence>
<proteinExistence type="predicted"/>
<evidence type="ECO:0008006" key="4">
    <source>
        <dbReference type="Google" id="ProtNLM"/>
    </source>
</evidence>
<organism evidence="2 3">
    <name type="scientific">Dryococelus australis</name>
    <dbReference type="NCBI Taxonomy" id="614101"/>
    <lineage>
        <taxon>Eukaryota</taxon>
        <taxon>Metazoa</taxon>
        <taxon>Ecdysozoa</taxon>
        <taxon>Arthropoda</taxon>
        <taxon>Hexapoda</taxon>
        <taxon>Insecta</taxon>
        <taxon>Pterygota</taxon>
        <taxon>Neoptera</taxon>
        <taxon>Polyneoptera</taxon>
        <taxon>Phasmatodea</taxon>
        <taxon>Verophasmatodea</taxon>
        <taxon>Anareolatae</taxon>
        <taxon>Phasmatidae</taxon>
        <taxon>Eurycanthinae</taxon>
        <taxon>Dryococelus</taxon>
    </lineage>
</organism>
<feature type="region of interest" description="Disordered" evidence="1">
    <location>
        <begin position="1"/>
        <end position="24"/>
    </location>
</feature>
<evidence type="ECO:0000313" key="2">
    <source>
        <dbReference type="EMBL" id="KAJ8875924.1"/>
    </source>
</evidence>
<reference evidence="2 3" key="1">
    <citation type="submission" date="2023-02" db="EMBL/GenBank/DDBJ databases">
        <title>LHISI_Scaffold_Assembly.</title>
        <authorList>
            <person name="Stuart O.P."/>
            <person name="Cleave R."/>
            <person name="Magrath M.J.L."/>
            <person name="Mikheyev A.S."/>
        </authorList>
    </citation>
    <scope>NUCLEOTIDE SEQUENCE [LARGE SCALE GENOMIC DNA]</scope>
    <source>
        <strain evidence="2">Daus_M_001</strain>
        <tissue evidence="2">Leg muscle</tissue>
    </source>
</reference>
<dbReference type="InterPro" id="IPR057723">
    <property type="entry name" value="AdSDV_VP1"/>
</dbReference>
<accession>A0ABQ9GV88</accession>
<gene>
    <name evidence="2" type="ORF">PR048_023832</name>
</gene>
<feature type="compositionally biased region" description="Basic residues" evidence="1">
    <location>
        <begin position="1"/>
        <end position="10"/>
    </location>
</feature>